<dbReference type="KEGG" id="ccar:109076876"/>
<feature type="region of interest" description="Disordered" evidence="6">
    <location>
        <begin position="692"/>
        <end position="752"/>
    </location>
</feature>
<feature type="compositionally biased region" description="Basic and acidic residues" evidence="6">
    <location>
        <begin position="875"/>
        <end position="884"/>
    </location>
</feature>
<evidence type="ECO:0000256" key="5">
    <source>
        <dbReference type="ARBA" id="ARBA00023242"/>
    </source>
</evidence>
<evidence type="ECO:0000259" key="7">
    <source>
        <dbReference type="Pfam" id="PF18581"/>
    </source>
</evidence>
<feature type="compositionally biased region" description="Basic and acidic residues" evidence="6">
    <location>
        <begin position="1026"/>
        <end position="1035"/>
    </location>
</feature>
<comment type="similarity">
    <text evidence="3">Belongs to the SYCP2 family.</text>
</comment>
<feature type="region of interest" description="Disordered" evidence="6">
    <location>
        <begin position="1283"/>
        <end position="1385"/>
    </location>
</feature>
<reference evidence="9 10" key="1">
    <citation type="submission" date="2025-04" db="UniProtKB">
        <authorList>
            <consortium name="RefSeq"/>
        </authorList>
    </citation>
    <scope>IDENTIFICATION</scope>
    <source>
        <tissue evidence="9 10">Muscle</tissue>
    </source>
</reference>
<evidence type="ECO:0000313" key="9">
    <source>
        <dbReference type="RefSeq" id="XP_042606717.1"/>
    </source>
</evidence>
<feature type="compositionally biased region" description="Basic and acidic residues" evidence="6">
    <location>
        <begin position="715"/>
        <end position="725"/>
    </location>
</feature>
<dbReference type="GeneID" id="109076876"/>
<evidence type="ECO:0000256" key="6">
    <source>
        <dbReference type="SAM" id="MobiDB-lite"/>
    </source>
</evidence>
<proteinExistence type="inferred from homology"/>
<feature type="domain" description="Synaptonemal complex protein 2 Spt16M-like" evidence="8">
    <location>
        <begin position="280"/>
        <end position="394"/>
    </location>
</feature>
<feature type="compositionally biased region" description="Polar residues" evidence="6">
    <location>
        <begin position="850"/>
        <end position="863"/>
    </location>
</feature>
<feature type="domain" description="Synaptonemal complex protein 2 armadillo-repeat-like" evidence="7">
    <location>
        <begin position="8"/>
        <end position="185"/>
    </location>
</feature>
<dbReference type="GO" id="GO:0007143">
    <property type="term" value="P:female meiotic nuclear division"/>
    <property type="evidence" value="ECO:0007669"/>
    <property type="project" value="TreeGrafter"/>
</dbReference>
<organism evidence="10">
    <name type="scientific">Cyprinus carpio</name>
    <name type="common">Common carp</name>
    <dbReference type="NCBI Taxonomy" id="7962"/>
    <lineage>
        <taxon>Eukaryota</taxon>
        <taxon>Metazoa</taxon>
        <taxon>Chordata</taxon>
        <taxon>Craniata</taxon>
        <taxon>Vertebrata</taxon>
        <taxon>Euteleostomi</taxon>
        <taxon>Actinopterygii</taxon>
        <taxon>Neopterygii</taxon>
        <taxon>Teleostei</taxon>
        <taxon>Ostariophysi</taxon>
        <taxon>Cypriniformes</taxon>
        <taxon>Cyprinidae</taxon>
        <taxon>Cyprininae</taxon>
        <taxon>Cyprinus</taxon>
    </lineage>
</organism>
<evidence type="ECO:0000256" key="3">
    <source>
        <dbReference type="ARBA" id="ARBA00007960"/>
    </source>
</evidence>
<dbReference type="PANTHER" id="PTHR15607">
    <property type="entry name" value="SYNAPTONEMAL COMPLEX PROTEIN-RELATED"/>
    <property type="match status" value="1"/>
</dbReference>
<gene>
    <name evidence="9 10" type="primary">LOC109076876</name>
</gene>
<accession>A0A9Q9XRL3</accession>
<feature type="compositionally biased region" description="Basic and acidic residues" evidence="6">
    <location>
        <begin position="953"/>
        <end position="970"/>
    </location>
</feature>
<dbReference type="RefSeq" id="XP_042606718.1">
    <property type="nucleotide sequence ID" value="XM_042750784.1"/>
</dbReference>
<feature type="compositionally biased region" description="Basic residues" evidence="6">
    <location>
        <begin position="1368"/>
        <end position="1383"/>
    </location>
</feature>
<dbReference type="RefSeq" id="XP_042606717.1">
    <property type="nucleotide sequence ID" value="XM_042750783.1"/>
</dbReference>
<evidence type="ECO:0000259" key="8">
    <source>
        <dbReference type="Pfam" id="PF18584"/>
    </source>
</evidence>
<dbReference type="GO" id="GO:0000779">
    <property type="term" value="C:condensed chromosome, centromeric region"/>
    <property type="evidence" value="ECO:0007669"/>
    <property type="project" value="TreeGrafter"/>
</dbReference>
<dbReference type="Pfam" id="PF18581">
    <property type="entry name" value="SYCP2_ARLD"/>
    <property type="match status" value="1"/>
</dbReference>
<dbReference type="Proteomes" id="UP001155660">
    <property type="component" value="Chromosome B23"/>
</dbReference>
<dbReference type="InterPro" id="IPR041322">
    <property type="entry name" value="SYCP2_ARLD"/>
</dbReference>
<feature type="region of interest" description="Disordered" evidence="6">
    <location>
        <begin position="838"/>
        <end position="1037"/>
    </location>
</feature>
<dbReference type="GO" id="GO:0007140">
    <property type="term" value="P:male meiotic nuclear division"/>
    <property type="evidence" value="ECO:0007669"/>
    <property type="project" value="TreeGrafter"/>
</dbReference>
<evidence type="ECO:0000256" key="2">
    <source>
        <dbReference type="ARBA" id="ARBA00004286"/>
    </source>
</evidence>
<dbReference type="InterPro" id="IPR024835">
    <property type="entry name" value="SYCP2-like"/>
</dbReference>
<dbReference type="SMR" id="A0A9Q9XRL3"/>
<feature type="compositionally biased region" description="Polar residues" evidence="6">
    <location>
        <begin position="695"/>
        <end position="707"/>
    </location>
</feature>
<comment type="subcellular location">
    <subcellularLocation>
        <location evidence="2">Chromosome</location>
    </subcellularLocation>
    <subcellularLocation>
        <location evidence="1">Nucleus</location>
    </subcellularLocation>
</comment>
<feature type="region of interest" description="Disordered" evidence="6">
    <location>
        <begin position="653"/>
        <end position="674"/>
    </location>
</feature>
<dbReference type="PANTHER" id="PTHR15607:SF12">
    <property type="entry name" value="SYNAPTONEMAL COMPLEX PROTEIN 2"/>
    <property type="match status" value="1"/>
</dbReference>
<keyword evidence="4" id="KW-0158">Chromosome</keyword>
<sequence>MAPLQDHQVEKLVDEALKHNNFQDLEKILQNENKEGTTIKCSRQFMTKLDKLFIREMDLGNVDNACLVLTVLHKYGEMLVFPGGGGISVMVTQGFVKKMVQWFEKARKLWVEAGSSRNETMIKLAEDFFDALMVVHESCKEGTYEVTEALLSHIGKLASDAQINIMIQKEAARKLNAILEKIPIELKKKKKILSTQEASSMMNAVASQILRGGDYDLQVSLMEALCRMASPAQRNQLADSWFTMTFVSSAFKKIKDSEFETDCRKFLNMVNGMQGDGRSVYSYPCLEAFLDKHELLMPEDKNLEAFWIDFNLGSQSISFYFCVANKKAQDGQWSTLCIVENEVQSYTVEEESGKKVLHLVLTEPACCDNLDGSRVTIKFSSSLDILRATESVFGQAKNRTSFRKSSIVKTPVHVNLSSQESSQVFVPESQVSPSLRVEGKGSSSVKRSIPCQPPTHPTPNTNNVPLQMVTPIKMKVSESSTYISGSVGSKQGSCSSICVLPAVSKLMVKPALQMMSSSERRKEIELRELMMSKTSSSVRSLSIQCEKNQKKAHAIQAQSTPAAHNEEQQKIQGMKAKEKKYHKHIPIDKVVQMVQADHEEDTFDNSIVPDSQPVRKGSSFSPAIWSLNSSKRRISVSGSLLALQKDCSKNCTISDGSSHPPPQRLSPAQCASRALTQKQLHTQLTQRLEEVVREQQGTDGRTAQRGSSLEPRTAGQEKENMEKSVKSMPARPAQERRKSSEVHADTSDQDNMAHAADGVVKMISSHYKRTEKVASHEPGGLCNIGSKNRYLLNKSCCPSSTDKTAAKSSSLYKTQDKAKKEFQLLEDVYAFTEDKAKISVRKKSSDTSRVESSPPSNPQTLSKSAKRRRPTKAAEANEKKKLFSDTDTDNTTEISWLHSANRKPKPKVADYSRQPVKPIFPPADTAFKSPYTPLPSPKPVKEQIKPKRKRQKKMAEQEDKRQPSVNEKKATGRPQRAAALTRTYREASDSDNLSSLSESEKAPPPKKKAVGRAATLQQTVPARATEQGEKREKTSVDIAKLQNEKDVQKKADKVFAKILGGQRNDKGKKMCSPEHLIVKKTSSAQGSVRRQKESWAARLSSTFASPPSVEKMRSGEKLTTNLRSNATPLRSLSISPIEADSSPLQPLGSLKAFSLCKTPGNKAAVKLPSHTITPVSTTSRGSKRILPAAQVELSPVHSLLTPTQPQEKSTQPSPRIPPHLQEELKGVMDKTSPTSFERRSVISVTMSQSSHLSVSNMALMCTELEKTPASQKGSKVERLEFKSGPTAIHKHLTLSHSASLSEREEDSEEDKENKAPSPSQLALKMKPRKLFVPTNKSFTPSKGPITKPLVKDQSSSEEEEEDIVTENRRRKRSYQRGLNKRAKQTTISTEEVETLSSCTRSSCRHASVEADIDLTQPAQQVGLICHQFSSELKRKIKKRCRTMDIYTGQALKTLGQHMSSVSVQVHQYSTQRLEKVKQVLLSEIADLEQDDIVLRSMEEELTTYWEKQTLAFHTYQEKGTKRLHQLKSTIQTDVCDSLEYEKQVFSVEMSLMKKSMTSVQERFFKEIHEEELTSVRRGLQSLFFPDASRF</sequence>
<dbReference type="OrthoDB" id="10256849at2759"/>
<feature type="compositionally biased region" description="Acidic residues" evidence="6">
    <location>
        <begin position="1355"/>
        <end position="1364"/>
    </location>
</feature>
<protein>
    <submittedName>
        <fullName evidence="9 10">Synaptonemal complex protein 2-like isoform X1</fullName>
    </submittedName>
</protein>
<feature type="compositionally biased region" description="Basic and acidic residues" evidence="6">
    <location>
        <begin position="838"/>
        <end position="849"/>
    </location>
</feature>
<name>A0A9Q9XRL3_CYPCA</name>
<dbReference type="Pfam" id="PF18584">
    <property type="entry name" value="SYCP2_SLD"/>
    <property type="match status" value="1"/>
</dbReference>
<evidence type="ECO:0000256" key="4">
    <source>
        <dbReference type="ARBA" id="ARBA00022454"/>
    </source>
</evidence>
<feature type="region of interest" description="Disordered" evidence="6">
    <location>
        <begin position="435"/>
        <end position="465"/>
    </location>
</feature>
<feature type="compositionally biased region" description="Basic and acidic residues" evidence="6">
    <location>
        <begin position="733"/>
        <end position="746"/>
    </location>
</feature>
<keyword evidence="5" id="KW-0539">Nucleus</keyword>
<dbReference type="GO" id="GO:0000800">
    <property type="term" value="C:lateral element"/>
    <property type="evidence" value="ECO:0007669"/>
    <property type="project" value="TreeGrafter"/>
</dbReference>
<dbReference type="InterPro" id="IPR040560">
    <property type="entry name" value="SYCP2_SLD"/>
</dbReference>
<evidence type="ECO:0000256" key="1">
    <source>
        <dbReference type="ARBA" id="ARBA00004123"/>
    </source>
</evidence>
<evidence type="ECO:0000313" key="10">
    <source>
        <dbReference type="RefSeq" id="XP_042606718.1"/>
    </source>
</evidence>